<feature type="chain" id="PRO_5031512805" description="Heme-binding HmuY-like protein" evidence="1">
    <location>
        <begin position="29"/>
        <end position="250"/>
    </location>
</feature>
<protein>
    <recommendedName>
        <fullName evidence="4">Heme-binding HmuY-like protein</fullName>
    </recommendedName>
</protein>
<evidence type="ECO:0008006" key="4">
    <source>
        <dbReference type="Google" id="ProtNLM"/>
    </source>
</evidence>
<proteinExistence type="predicted"/>
<dbReference type="CDD" id="cd12105">
    <property type="entry name" value="HmuY"/>
    <property type="match status" value="1"/>
</dbReference>
<dbReference type="EMBL" id="JACHCE010000004">
    <property type="protein sequence ID" value="MBB5636859.1"/>
    <property type="molecule type" value="Genomic_DNA"/>
</dbReference>
<dbReference type="InterPro" id="IPR025921">
    <property type="entry name" value="HmuY"/>
</dbReference>
<dbReference type="Pfam" id="PF14064">
    <property type="entry name" value="HmuY"/>
    <property type="match status" value="1"/>
</dbReference>
<keyword evidence="1" id="KW-0732">Signal</keyword>
<feature type="signal peptide" evidence="1">
    <location>
        <begin position="1"/>
        <end position="28"/>
    </location>
</feature>
<evidence type="ECO:0000256" key="1">
    <source>
        <dbReference type="SAM" id="SignalP"/>
    </source>
</evidence>
<accession>A0A7W8ZMR7</accession>
<dbReference type="RefSeq" id="WP_183882763.1">
    <property type="nucleotide sequence ID" value="NZ_JACHCE010000004.1"/>
</dbReference>
<evidence type="ECO:0000313" key="2">
    <source>
        <dbReference type="EMBL" id="MBB5636859.1"/>
    </source>
</evidence>
<evidence type="ECO:0000313" key="3">
    <source>
        <dbReference type="Proteomes" id="UP000537204"/>
    </source>
</evidence>
<dbReference type="Proteomes" id="UP000537204">
    <property type="component" value="Unassembled WGS sequence"/>
</dbReference>
<reference evidence="2 3" key="1">
    <citation type="submission" date="2020-08" db="EMBL/GenBank/DDBJ databases">
        <title>Genomic Encyclopedia of Type Strains, Phase IV (KMG-V): Genome sequencing to study the core and pangenomes of soil and plant-associated prokaryotes.</title>
        <authorList>
            <person name="Whitman W."/>
        </authorList>
    </citation>
    <scope>NUCLEOTIDE SEQUENCE [LARGE SCALE GENOMIC DNA]</scope>
    <source>
        <strain evidence="2 3">S3M1</strain>
    </source>
</reference>
<comment type="caution">
    <text evidence="2">The sequence shown here is derived from an EMBL/GenBank/DDBJ whole genome shotgun (WGS) entry which is preliminary data.</text>
</comment>
<dbReference type="PROSITE" id="PS51257">
    <property type="entry name" value="PROKAR_LIPOPROTEIN"/>
    <property type="match status" value="1"/>
</dbReference>
<dbReference type="AlphaFoldDB" id="A0A7W8ZMR7"/>
<sequence>MKKVISIQRKTMLSFLALLALLFSSCSKEDTIQPDAPQKPPADVPFQGTAPYNKLTRISNLQITKEDALYAGVTPPFYYSLENNKAISADQARTADWDIAFDGIFNSFLEGNNSIDKSNKGYRGGGIGGIMILPIPFDQVTTIPADSEFKTNSRAVGSDDAGAFGEGVGWYLYDYGGTIRGGGAIDKKHVAYAMPESRTIILRTAKGNYAKIKIISCYKDVLTPDKMFKDTPKMFLTFDFILLPKGSTKF</sequence>
<organism evidence="2 3">
    <name type="scientific">Pedobacter cryoconitis</name>
    <dbReference type="NCBI Taxonomy" id="188932"/>
    <lineage>
        <taxon>Bacteria</taxon>
        <taxon>Pseudomonadati</taxon>
        <taxon>Bacteroidota</taxon>
        <taxon>Sphingobacteriia</taxon>
        <taxon>Sphingobacteriales</taxon>
        <taxon>Sphingobacteriaceae</taxon>
        <taxon>Pedobacter</taxon>
    </lineage>
</organism>
<gene>
    <name evidence="2" type="ORF">HDE68_002772</name>
</gene>
<name>A0A7W8ZMR7_9SPHI</name>